<keyword evidence="4" id="KW-1185">Reference proteome</keyword>
<dbReference type="STRING" id="402596.SAMN04489844_0652"/>
<dbReference type="InterPro" id="IPR047057">
    <property type="entry name" value="MerR_fam"/>
</dbReference>
<evidence type="ECO:0000256" key="1">
    <source>
        <dbReference type="ARBA" id="ARBA00023125"/>
    </source>
</evidence>
<dbReference type="PANTHER" id="PTHR30204:SF93">
    <property type="entry name" value="HTH MERR-TYPE DOMAIN-CONTAINING PROTEIN"/>
    <property type="match status" value="1"/>
</dbReference>
<keyword evidence="1 3" id="KW-0238">DNA-binding</keyword>
<dbReference type="PROSITE" id="PS50937">
    <property type="entry name" value="HTH_MERR_2"/>
    <property type="match status" value="1"/>
</dbReference>
<proteinExistence type="predicted"/>
<dbReference type="GO" id="GO:0003700">
    <property type="term" value="F:DNA-binding transcription factor activity"/>
    <property type="evidence" value="ECO:0007669"/>
    <property type="project" value="InterPro"/>
</dbReference>
<dbReference type="PANTHER" id="PTHR30204">
    <property type="entry name" value="REDOX-CYCLING DRUG-SENSING TRANSCRIPTIONAL ACTIVATOR SOXR"/>
    <property type="match status" value="1"/>
</dbReference>
<dbReference type="RefSeq" id="WP_090967840.1">
    <property type="nucleotide sequence ID" value="NZ_FNRT01000002.1"/>
</dbReference>
<gene>
    <name evidence="3" type="ORF">SAMN04489844_0652</name>
</gene>
<reference evidence="4" key="1">
    <citation type="submission" date="2016-10" db="EMBL/GenBank/DDBJ databases">
        <authorList>
            <person name="Varghese N."/>
            <person name="Submissions S."/>
        </authorList>
    </citation>
    <scope>NUCLEOTIDE SEQUENCE [LARGE SCALE GENOMIC DNA]</scope>
    <source>
        <strain evidence="4">DSM 22017</strain>
    </source>
</reference>
<organism evidence="3 4">
    <name type="scientific">Nocardioides exalbidus</name>
    <dbReference type="NCBI Taxonomy" id="402596"/>
    <lineage>
        <taxon>Bacteria</taxon>
        <taxon>Bacillati</taxon>
        <taxon>Actinomycetota</taxon>
        <taxon>Actinomycetes</taxon>
        <taxon>Propionibacteriales</taxon>
        <taxon>Nocardioidaceae</taxon>
        <taxon>Nocardioides</taxon>
    </lineage>
</organism>
<dbReference type="Pfam" id="PF13411">
    <property type="entry name" value="MerR_1"/>
    <property type="match status" value="1"/>
</dbReference>
<dbReference type="GO" id="GO:0003677">
    <property type="term" value="F:DNA binding"/>
    <property type="evidence" value="ECO:0007669"/>
    <property type="project" value="UniProtKB-KW"/>
</dbReference>
<dbReference type="EMBL" id="FNRT01000002">
    <property type="protein sequence ID" value="SEB60331.1"/>
    <property type="molecule type" value="Genomic_DNA"/>
</dbReference>
<evidence type="ECO:0000313" key="3">
    <source>
        <dbReference type="EMBL" id="SEB60331.1"/>
    </source>
</evidence>
<dbReference type="OrthoDB" id="4569196at2"/>
<sequence length="249" mass="27028">MRSKEVAELAGVSVRTLRHYHQVGVLPEPGRGTNGYRTYELSHVARLLRIRTLAELGVPLERMAALLDDPADTASADLLADLETQLRERIAHLEGQLRRVSELRTSRARPDLTPALAEFLAAVGGVEESGLADLEHDASVLLARLYEAGGTPEDLHELAAVLNDVRSRGEYDDFAARFEALPADASEADVRGVADAFIAAFGPMLTQHADTAMGGRLRQLREQDVPAVDLDPRLNDAQAAVLRLIGDTL</sequence>
<protein>
    <submittedName>
        <fullName evidence="3">DNA-binding transcriptional regulator, MerR family</fullName>
    </submittedName>
</protein>
<dbReference type="CDD" id="cd00592">
    <property type="entry name" value="HTH_MerR-like"/>
    <property type="match status" value="1"/>
</dbReference>
<dbReference type="Proteomes" id="UP000198742">
    <property type="component" value="Unassembled WGS sequence"/>
</dbReference>
<dbReference type="PRINTS" id="PR00040">
    <property type="entry name" value="HTHMERR"/>
</dbReference>
<dbReference type="SMART" id="SM00422">
    <property type="entry name" value="HTH_MERR"/>
    <property type="match status" value="1"/>
</dbReference>
<dbReference type="Gene3D" id="1.10.1660.10">
    <property type="match status" value="1"/>
</dbReference>
<evidence type="ECO:0000259" key="2">
    <source>
        <dbReference type="PROSITE" id="PS50937"/>
    </source>
</evidence>
<dbReference type="InterPro" id="IPR000551">
    <property type="entry name" value="MerR-type_HTH_dom"/>
</dbReference>
<accession>A0A1H4KPB9</accession>
<dbReference type="SUPFAM" id="SSF46955">
    <property type="entry name" value="Putative DNA-binding domain"/>
    <property type="match status" value="1"/>
</dbReference>
<evidence type="ECO:0000313" key="4">
    <source>
        <dbReference type="Proteomes" id="UP000198742"/>
    </source>
</evidence>
<feature type="domain" description="HTH merR-type" evidence="2">
    <location>
        <begin position="1"/>
        <end position="69"/>
    </location>
</feature>
<dbReference type="InterPro" id="IPR009061">
    <property type="entry name" value="DNA-bd_dom_put_sf"/>
</dbReference>
<name>A0A1H4KPB9_9ACTN</name>
<dbReference type="AlphaFoldDB" id="A0A1H4KPB9"/>